<feature type="domain" description="TIR" evidence="1">
    <location>
        <begin position="32"/>
        <end position="167"/>
    </location>
</feature>
<dbReference type="InterPro" id="IPR015032">
    <property type="entry name" value="ThsB__TIR-like_domain"/>
</dbReference>
<dbReference type="AlphaFoldDB" id="X1SJY0"/>
<protein>
    <recommendedName>
        <fullName evidence="1">TIR domain-containing protein</fullName>
    </recommendedName>
</protein>
<dbReference type="SUPFAM" id="SSF52200">
    <property type="entry name" value="Toll/Interleukin receptor TIR domain"/>
    <property type="match status" value="1"/>
</dbReference>
<sequence>MGGSGGRDLSRYEIDALERRSKETLKEGAQPQRRNVFISFATEDLALVNFLRGQAKNENSNLDFIDRSLREPFNSENVDYIRRGIRERIRLASVTICFVTENTAQSEWVDWEIRESINLGKGVVAMYQGERPPRNLPSAIKEFGIQLVPWNQSELTSAINQAAEERM</sequence>
<name>X1SJY0_9ZZZZ</name>
<dbReference type="GO" id="GO:0007165">
    <property type="term" value="P:signal transduction"/>
    <property type="evidence" value="ECO:0007669"/>
    <property type="project" value="InterPro"/>
</dbReference>
<dbReference type="EMBL" id="BARW01015317">
    <property type="protein sequence ID" value="GAI93357.1"/>
    <property type="molecule type" value="Genomic_DNA"/>
</dbReference>
<accession>X1SJY0</accession>
<dbReference type="Gene3D" id="3.40.50.11200">
    <property type="match status" value="1"/>
</dbReference>
<dbReference type="Pfam" id="PF08937">
    <property type="entry name" value="ThsB_TIR"/>
    <property type="match status" value="1"/>
</dbReference>
<reference evidence="2" key="1">
    <citation type="journal article" date="2014" name="Front. Microbiol.">
        <title>High frequency of phylogenetically diverse reductive dehalogenase-homologous genes in deep subseafloor sedimentary metagenomes.</title>
        <authorList>
            <person name="Kawai M."/>
            <person name="Futagami T."/>
            <person name="Toyoda A."/>
            <person name="Takaki Y."/>
            <person name="Nishi S."/>
            <person name="Hori S."/>
            <person name="Arai W."/>
            <person name="Tsubouchi T."/>
            <person name="Morono Y."/>
            <person name="Uchiyama I."/>
            <person name="Ito T."/>
            <person name="Fujiyama A."/>
            <person name="Inagaki F."/>
            <person name="Takami H."/>
        </authorList>
    </citation>
    <scope>NUCLEOTIDE SEQUENCE</scope>
    <source>
        <strain evidence="2">Expedition CK06-06</strain>
    </source>
</reference>
<comment type="caution">
    <text evidence="2">The sequence shown here is derived from an EMBL/GenBank/DDBJ whole genome shotgun (WGS) entry which is preliminary data.</text>
</comment>
<dbReference type="InterPro" id="IPR000157">
    <property type="entry name" value="TIR_dom"/>
</dbReference>
<evidence type="ECO:0000259" key="1">
    <source>
        <dbReference type="PROSITE" id="PS50104"/>
    </source>
</evidence>
<proteinExistence type="predicted"/>
<dbReference type="InterPro" id="IPR035897">
    <property type="entry name" value="Toll_tir_struct_dom_sf"/>
</dbReference>
<evidence type="ECO:0000313" key="2">
    <source>
        <dbReference type="EMBL" id="GAI93357.1"/>
    </source>
</evidence>
<dbReference type="PROSITE" id="PS50104">
    <property type="entry name" value="TIR"/>
    <property type="match status" value="1"/>
</dbReference>
<gene>
    <name evidence="2" type="ORF">S12H4_26914</name>
</gene>
<organism evidence="2">
    <name type="scientific">marine sediment metagenome</name>
    <dbReference type="NCBI Taxonomy" id="412755"/>
    <lineage>
        <taxon>unclassified sequences</taxon>
        <taxon>metagenomes</taxon>
        <taxon>ecological metagenomes</taxon>
    </lineage>
</organism>